<dbReference type="EMBL" id="PZQS01000006">
    <property type="protein sequence ID" value="PVD28879.1"/>
    <property type="molecule type" value="Genomic_DNA"/>
</dbReference>
<comment type="caution">
    <text evidence="1">The sequence shown here is derived from an EMBL/GenBank/DDBJ whole genome shotgun (WGS) entry which is preliminary data.</text>
</comment>
<name>A0A2T7P628_POMCA</name>
<dbReference type="Proteomes" id="UP000245119">
    <property type="component" value="Linkage Group LG6"/>
</dbReference>
<proteinExistence type="predicted"/>
<reference evidence="1 2" key="1">
    <citation type="submission" date="2018-04" db="EMBL/GenBank/DDBJ databases">
        <title>The genome of golden apple snail Pomacea canaliculata provides insight into stress tolerance and invasive adaptation.</title>
        <authorList>
            <person name="Liu C."/>
            <person name="Liu B."/>
            <person name="Ren Y."/>
            <person name="Zhang Y."/>
            <person name="Wang H."/>
            <person name="Li S."/>
            <person name="Jiang F."/>
            <person name="Yin L."/>
            <person name="Zhang G."/>
            <person name="Qian W."/>
            <person name="Fan W."/>
        </authorList>
    </citation>
    <scope>NUCLEOTIDE SEQUENCE [LARGE SCALE GENOMIC DNA]</scope>
    <source>
        <strain evidence="1">SZHN2017</strain>
        <tissue evidence="1">Muscle</tissue>
    </source>
</reference>
<sequence>MPAKQGEDKWKEGSPVNWRVLATVLVKLRSSPNSFSCPAGPLEDVPPPRKMEFCQPPIASALSCLDKSSGFLHR</sequence>
<keyword evidence="2" id="KW-1185">Reference proteome</keyword>
<evidence type="ECO:0000313" key="1">
    <source>
        <dbReference type="EMBL" id="PVD28879.1"/>
    </source>
</evidence>
<dbReference type="AlphaFoldDB" id="A0A2T7P628"/>
<protein>
    <submittedName>
        <fullName evidence="1">Uncharacterized protein</fullName>
    </submittedName>
</protein>
<gene>
    <name evidence="1" type="ORF">C0Q70_11474</name>
</gene>
<evidence type="ECO:0000313" key="2">
    <source>
        <dbReference type="Proteomes" id="UP000245119"/>
    </source>
</evidence>
<organism evidence="1 2">
    <name type="scientific">Pomacea canaliculata</name>
    <name type="common">Golden apple snail</name>
    <dbReference type="NCBI Taxonomy" id="400727"/>
    <lineage>
        <taxon>Eukaryota</taxon>
        <taxon>Metazoa</taxon>
        <taxon>Spiralia</taxon>
        <taxon>Lophotrochozoa</taxon>
        <taxon>Mollusca</taxon>
        <taxon>Gastropoda</taxon>
        <taxon>Caenogastropoda</taxon>
        <taxon>Architaenioglossa</taxon>
        <taxon>Ampullarioidea</taxon>
        <taxon>Ampullariidae</taxon>
        <taxon>Pomacea</taxon>
    </lineage>
</organism>
<accession>A0A2T7P628</accession>